<dbReference type="EMBL" id="JAJSOF020000021">
    <property type="protein sequence ID" value="KAJ4436558.1"/>
    <property type="molecule type" value="Genomic_DNA"/>
</dbReference>
<keyword evidence="4" id="KW-1185">Reference proteome</keyword>
<sequence>MEAPSLVLPLVYDVSTNLTQLAEKRDPGPASATTAASHQLKRFAEFGVSHSECSLFPAVRDLLANLILPSEPPTQVASSPAPTMQPSPAMQMHSPMTGGVVGMPPQQPGAGGPPQQPGGPPQPPYPVGIGMGQHPMMGPQ</sequence>
<evidence type="ECO:0000313" key="3">
    <source>
        <dbReference type="EMBL" id="KAJ4436558.1"/>
    </source>
</evidence>
<evidence type="ECO:0000256" key="1">
    <source>
        <dbReference type="SAM" id="MobiDB-lite"/>
    </source>
</evidence>
<dbReference type="Proteomes" id="UP001148838">
    <property type="component" value="Unassembled WGS sequence"/>
</dbReference>
<feature type="compositionally biased region" description="Pro residues" evidence="1">
    <location>
        <begin position="114"/>
        <end position="126"/>
    </location>
</feature>
<feature type="domain" description="Mediator of RNA polymerase II transcription subunit 14 C-terminal" evidence="2">
    <location>
        <begin position="2"/>
        <end position="69"/>
    </location>
</feature>
<organism evidence="3 4">
    <name type="scientific">Periplaneta americana</name>
    <name type="common">American cockroach</name>
    <name type="synonym">Blatta americana</name>
    <dbReference type="NCBI Taxonomy" id="6978"/>
    <lineage>
        <taxon>Eukaryota</taxon>
        <taxon>Metazoa</taxon>
        <taxon>Ecdysozoa</taxon>
        <taxon>Arthropoda</taxon>
        <taxon>Hexapoda</taxon>
        <taxon>Insecta</taxon>
        <taxon>Pterygota</taxon>
        <taxon>Neoptera</taxon>
        <taxon>Polyneoptera</taxon>
        <taxon>Dictyoptera</taxon>
        <taxon>Blattodea</taxon>
        <taxon>Blattoidea</taxon>
        <taxon>Blattidae</taxon>
        <taxon>Blattinae</taxon>
        <taxon>Periplaneta</taxon>
    </lineage>
</organism>
<protein>
    <recommendedName>
        <fullName evidence="2">Mediator of RNA polymerase II transcription subunit 14 C-terminal domain-containing protein</fullName>
    </recommendedName>
</protein>
<evidence type="ECO:0000259" key="2">
    <source>
        <dbReference type="Pfam" id="PF25069"/>
    </source>
</evidence>
<accession>A0ABQ8SQT1</accession>
<name>A0ABQ8SQT1_PERAM</name>
<feature type="compositionally biased region" description="Polar residues" evidence="1">
    <location>
        <begin position="73"/>
        <end position="88"/>
    </location>
</feature>
<gene>
    <name evidence="3" type="ORF">ANN_16590</name>
</gene>
<feature type="region of interest" description="Disordered" evidence="1">
    <location>
        <begin position="72"/>
        <end position="140"/>
    </location>
</feature>
<dbReference type="Pfam" id="PF25069">
    <property type="entry name" value="Med14_C"/>
    <property type="match status" value="1"/>
</dbReference>
<dbReference type="InterPro" id="IPR056877">
    <property type="entry name" value="Med14_C"/>
</dbReference>
<comment type="caution">
    <text evidence="3">The sequence shown here is derived from an EMBL/GenBank/DDBJ whole genome shotgun (WGS) entry which is preliminary data.</text>
</comment>
<evidence type="ECO:0000313" key="4">
    <source>
        <dbReference type="Proteomes" id="UP001148838"/>
    </source>
</evidence>
<proteinExistence type="predicted"/>
<reference evidence="3 4" key="1">
    <citation type="journal article" date="2022" name="Allergy">
        <title>Genome assembly and annotation of Periplaneta americana reveal a comprehensive cockroach allergen profile.</title>
        <authorList>
            <person name="Wang L."/>
            <person name="Xiong Q."/>
            <person name="Saelim N."/>
            <person name="Wang L."/>
            <person name="Nong W."/>
            <person name="Wan A.T."/>
            <person name="Shi M."/>
            <person name="Liu X."/>
            <person name="Cao Q."/>
            <person name="Hui J.H.L."/>
            <person name="Sookrung N."/>
            <person name="Leung T.F."/>
            <person name="Tungtrongchitr A."/>
            <person name="Tsui S.K.W."/>
        </authorList>
    </citation>
    <scope>NUCLEOTIDE SEQUENCE [LARGE SCALE GENOMIC DNA]</scope>
    <source>
        <strain evidence="3">PWHHKU_190912</strain>
    </source>
</reference>